<comment type="caution">
    <text evidence="2">The sequence shown here is derived from an EMBL/GenBank/DDBJ whole genome shotgun (WGS) entry which is preliminary data.</text>
</comment>
<dbReference type="NCBIfam" id="TIGR01428">
    <property type="entry name" value="HAD_type_II"/>
    <property type="match status" value="1"/>
</dbReference>
<dbReference type="SFLD" id="SFLDG01129">
    <property type="entry name" value="C1.5:_HAD__Beta-PGM__Phosphata"/>
    <property type="match status" value="1"/>
</dbReference>
<gene>
    <name evidence="2" type="ORF">NLU13_5979</name>
</gene>
<dbReference type="InterPro" id="IPR036412">
    <property type="entry name" value="HAD-like_sf"/>
</dbReference>
<name>A0AA39GHF3_SARSR</name>
<dbReference type="AlphaFoldDB" id="A0AA39GHF3"/>
<accession>A0AA39GHF3</accession>
<organism evidence="2 3">
    <name type="scientific">Sarocladium strictum</name>
    <name type="common">Black bundle disease fungus</name>
    <name type="synonym">Acremonium strictum</name>
    <dbReference type="NCBI Taxonomy" id="5046"/>
    <lineage>
        <taxon>Eukaryota</taxon>
        <taxon>Fungi</taxon>
        <taxon>Dikarya</taxon>
        <taxon>Ascomycota</taxon>
        <taxon>Pezizomycotina</taxon>
        <taxon>Sordariomycetes</taxon>
        <taxon>Hypocreomycetidae</taxon>
        <taxon>Hypocreales</taxon>
        <taxon>Sarocladiaceae</taxon>
        <taxon>Sarocladium</taxon>
    </lineage>
</organism>
<protein>
    <submittedName>
        <fullName evidence="2">Uncharacterized protein</fullName>
    </submittedName>
</protein>
<dbReference type="Proteomes" id="UP001175261">
    <property type="component" value="Unassembled WGS sequence"/>
</dbReference>
<dbReference type="EMBL" id="JAPDFR010000005">
    <property type="protein sequence ID" value="KAK0386142.1"/>
    <property type="molecule type" value="Genomic_DNA"/>
</dbReference>
<dbReference type="InterPro" id="IPR051540">
    <property type="entry name" value="S-2-haloacid_dehalogenase"/>
</dbReference>
<dbReference type="SUPFAM" id="SSF56784">
    <property type="entry name" value="HAD-like"/>
    <property type="match status" value="1"/>
</dbReference>
<proteinExistence type="predicted"/>
<dbReference type="InterPro" id="IPR023214">
    <property type="entry name" value="HAD_sf"/>
</dbReference>
<dbReference type="InterPro" id="IPR006328">
    <property type="entry name" value="2-HAD"/>
</dbReference>
<dbReference type="Pfam" id="PF00702">
    <property type="entry name" value="Hydrolase"/>
    <property type="match status" value="1"/>
</dbReference>
<dbReference type="PANTHER" id="PTHR43316:SF9">
    <property type="entry name" value="ACID DEHALOGENASE, PUTATIVE (AFU_ORTHOLOGUE AFUA_6G14460)-RELATED"/>
    <property type="match status" value="1"/>
</dbReference>
<evidence type="ECO:0000313" key="3">
    <source>
        <dbReference type="Proteomes" id="UP001175261"/>
    </source>
</evidence>
<reference evidence="2" key="1">
    <citation type="submission" date="2022-10" db="EMBL/GenBank/DDBJ databases">
        <title>Determination and structural analysis of whole genome sequence of Sarocladium strictum F4-1.</title>
        <authorList>
            <person name="Hu L."/>
            <person name="Jiang Y."/>
        </authorList>
    </citation>
    <scope>NUCLEOTIDE SEQUENCE</scope>
    <source>
        <strain evidence="2">F4-1</strain>
    </source>
</reference>
<sequence length="256" mass="28776">MATQRPLTSFKCLTFDCYGTLIDWESGIWNALSPLNQQLPQAHELKDDRYGMLKKIVSHEMAVQKSRPDALYSAVLAEAYGNLAKELGLAASEEEKTKYGQSVGDWPAFPDTLEALKRLQKHYKLVILSNVDRESFGRTLQKQFPGLTFDAIYTAQDVGSYKPDLRNFHYLIEHCDKDLGVKKEDIIHTAQSLMHDHVPAKEVGLVSAWIERGKDGQVKSVMGDPTDDLADKVTITWHYGSMGEMADALEAEQRGQ</sequence>
<evidence type="ECO:0000256" key="1">
    <source>
        <dbReference type="ARBA" id="ARBA00022801"/>
    </source>
</evidence>
<dbReference type="GO" id="GO:0019120">
    <property type="term" value="F:hydrolase activity, acting on acid halide bonds, in C-halide compounds"/>
    <property type="evidence" value="ECO:0007669"/>
    <property type="project" value="InterPro"/>
</dbReference>
<dbReference type="PANTHER" id="PTHR43316">
    <property type="entry name" value="HYDROLASE, HALOACID DELAHOGENASE-RELATED"/>
    <property type="match status" value="1"/>
</dbReference>
<dbReference type="SFLD" id="SFLDS00003">
    <property type="entry name" value="Haloacid_Dehalogenase"/>
    <property type="match status" value="1"/>
</dbReference>
<dbReference type="Gene3D" id="1.10.150.750">
    <property type="match status" value="1"/>
</dbReference>
<evidence type="ECO:0000313" key="2">
    <source>
        <dbReference type="EMBL" id="KAK0386142.1"/>
    </source>
</evidence>
<keyword evidence="1" id="KW-0378">Hydrolase</keyword>
<dbReference type="Gene3D" id="3.40.50.1000">
    <property type="entry name" value="HAD superfamily/HAD-like"/>
    <property type="match status" value="1"/>
</dbReference>
<keyword evidence="3" id="KW-1185">Reference proteome</keyword>